<comment type="caution">
    <text evidence="2">The sequence shown here is derived from an EMBL/GenBank/DDBJ whole genome shotgun (WGS) entry which is preliminary data.</text>
</comment>
<accession>A0A9Q1ISZ3</accession>
<proteinExistence type="predicted"/>
<reference evidence="2" key="1">
    <citation type="journal article" date="2023" name="Science">
        <title>Genome structures resolve the early diversification of teleost fishes.</title>
        <authorList>
            <person name="Parey E."/>
            <person name="Louis A."/>
            <person name="Montfort J."/>
            <person name="Bouchez O."/>
            <person name="Roques C."/>
            <person name="Iampietro C."/>
            <person name="Lluch J."/>
            <person name="Castinel A."/>
            <person name="Donnadieu C."/>
            <person name="Desvignes T."/>
            <person name="Floi Bucao C."/>
            <person name="Jouanno E."/>
            <person name="Wen M."/>
            <person name="Mejri S."/>
            <person name="Dirks R."/>
            <person name="Jansen H."/>
            <person name="Henkel C."/>
            <person name="Chen W.J."/>
            <person name="Zahm M."/>
            <person name="Cabau C."/>
            <person name="Klopp C."/>
            <person name="Thompson A.W."/>
            <person name="Robinson-Rechavi M."/>
            <person name="Braasch I."/>
            <person name="Lecointre G."/>
            <person name="Bobe J."/>
            <person name="Postlethwait J.H."/>
            <person name="Berthelot C."/>
            <person name="Roest Crollius H."/>
            <person name="Guiguen Y."/>
        </authorList>
    </citation>
    <scope>NUCLEOTIDE SEQUENCE</scope>
    <source>
        <strain evidence="2">WJC10195</strain>
    </source>
</reference>
<evidence type="ECO:0000313" key="3">
    <source>
        <dbReference type="Proteomes" id="UP001152622"/>
    </source>
</evidence>
<dbReference type="Proteomes" id="UP001152622">
    <property type="component" value="Chromosome 8"/>
</dbReference>
<feature type="region of interest" description="Disordered" evidence="1">
    <location>
        <begin position="57"/>
        <end position="76"/>
    </location>
</feature>
<evidence type="ECO:0000313" key="2">
    <source>
        <dbReference type="EMBL" id="KAJ8352240.1"/>
    </source>
</evidence>
<protein>
    <submittedName>
        <fullName evidence="2">Uncharacterized protein</fullName>
    </submittedName>
</protein>
<name>A0A9Q1ISZ3_SYNKA</name>
<gene>
    <name evidence="2" type="ORF">SKAU_G00237160</name>
</gene>
<evidence type="ECO:0000256" key="1">
    <source>
        <dbReference type="SAM" id="MobiDB-lite"/>
    </source>
</evidence>
<dbReference type="EMBL" id="JAINUF010000008">
    <property type="protein sequence ID" value="KAJ8352240.1"/>
    <property type="molecule type" value="Genomic_DNA"/>
</dbReference>
<feature type="compositionally biased region" description="Basic and acidic residues" evidence="1">
    <location>
        <begin position="58"/>
        <end position="76"/>
    </location>
</feature>
<sequence>MQTHGRRRFHSVAGGERMKARAVFGKLFEAAGGRFRMLLPPLFRRDRGGARFPSSILRRQERTADTEKGINKETCL</sequence>
<dbReference type="AlphaFoldDB" id="A0A9Q1ISZ3"/>
<organism evidence="2 3">
    <name type="scientific">Synaphobranchus kaupii</name>
    <name type="common">Kaup's arrowtooth eel</name>
    <dbReference type="NCBI Taxonomy" id="118154"/>
    <lineage>
        <taxon>Eukaryota</taxon>
        <taxon>Metazoa</taxon>
        <taxon>Chordata</taxon>
        <taxon>Craniata</taxon>
        <taxon>Vertebrata</taxon>
        <taxon>Euteleostomi</taxon>
        <taxon>Actinopterygii</taxon>
        <taxon>Neopterygii</taxon>
        <taxon>Teleostei</taxon>
        <taxon>Anguilliformes</taxon>
        <taxon>Synaphobranchidae</taxon>
        <taxon>Synaphobranchus</taxon>
    </lineage>
</organism>
<keyword evidence="3" id="KW-1185">Reference proteome</keyword>